<dbReference type="Proteomes" id="UP000085678">
    <property type="component" value="Unplaced"/>
</dbReference>
<reference evidence="3" key="1">
    <citation type="submission" date="2025-08" db="UniProtKB">
        <authorList>
            <consortium name="RefSeq"/>
        </authorList>
    </citation>
    <scope>IDENTIFICATION</scope>
    <source>
        <tissue evidence="3">Gonads</tissue>
    </source>
</reference>
<dbReference type="RefSeq" id="XP_013379952.1">
    <property type="nucleotide sequence ID" value="XM_013524498.1"/>
</dbReference>
<evidence type="ECO:0000256" key="1">
    <source>
        <dbReference type="SAM" id="MobiDB-lite"/>
    </source>
</evidence>
<dbReference type="InterPro" id="IPR000048">
    <property type="entry name" value="IQ_motif_EF-hand-BS"/>
</dbReference>
<keyword evidence="2" id="KW-1185">Reference proteome</keyword>
<evidence type="ECO:0000313" key="2">
    <source>
        <dbReference type="Proteomes" id="UP000085678"/>
    </source>
</evidence>
<dbReference type="AlphaFoldDB" id="A0A1S3H1Y5"/>
<accession>A0A1S3H1Y5</accession>
<evidence type="ECO:0000313" key="3">
    <source>
        <dbReference type="RefSeq" id="XP_013379952.1"/>
    </source>
</evidence>
<feature type="region of interest" description="Disordered" evidence="1">
    <location>
        <begin position="85"/>
        <end position="104"/>
    </location>
</feature>
<dbReference type="PROSITE" id="PS50096">
    <property type="entry name" value="IQ"/>
    <property type="match status" value="1"/>
</dbReference>
<dbReference type="CDD" id="cd22969">
    <property type="entry name" value="DD_IQCK"/>
    <property type="match status" value="1"/>
</dbReference>
<sequence length="280" mass="32806">MSVITRVPEPNIWEEICKEFAAMRPPFKEDDTESTHTEYRNYDPSKVTPVFYGKMHHKMQGTQDVDLMKEFDASKSHPATVGYAFVDKPPRTATPPPPAPPDKKTCPPREYLEHYVFPVLLPALEEMLKQAKKEKCFERRRTKFNAIDYLTEYLYRKNPEHLKERSELGLLDIPFVQQWLKEHPRPPLPMSLLWSEEEAAIVLQSGWRGYLVRRVPEIQELRQWQREWREENADVKEKVMNFWASKMPNGDQPTPNVSVEQLTDESLRISVSSPAALEKK</sequence>
<dbReference type="Gene3D" id="1.20.890.10">
    <property type="entry name" value="cAMP-dependent protein kinase regulatory subunit, dimerization-anchoring domain"/>
    <property type="match status" value="1"/>
</dbReference>
<dbReference type="OrthoDB" id="2155538at2759"/>
<dbReference type="PANTHER" id="PTHR34927">
    <property type="entry name" value="IQ DOMAIN-CONTAINING PROTEIN K"/>
    <property type="match status" value="1"/>
</dbReference>
<dbReference type="PANTHER" id="PTHR34927:SF1">
    <property type="entry name" value="IQ DOMAIN-CONTAINING PROTEIN K"/>
    <property type="match status" value="1"/>
</dbReference>
<gene>
    <name evidence="3" type="primary">LOC106151309</name>
</gene>
<dbReference type="GeneID" id="106151309"/>
<proteinExistence type="predicted"/>
<dbReference type="InterPro" id="IPR043408">
    <property type="entry name" value="IQCK"/>
</dbReference>
<name>A0A1S3H1Y5_LINAN</name>
<dbReference type="OMA" id="CKEFALM"/>
<organism evidence="2 3">
    <name type="scientific">Lingula anatina</name>
    <name type="common">Brachiopod</name>
    <name type="synonym">Lingula unguis</name>
    <dbReference type="NCBI Taxonomy" id="7574"/>
    <lineage>
        <taxon>Eukaryota</taxon>
        <taxon>Metazoa</taxon>
        <taxon>Spiralia</taxon>
        <taxon>Lophotrochozoa</taxon>
        <taxon>Brachiopoda</taxon>
        <taxon>Linguliformea</taxon>
        <taxon>Lingulata</taxon>
        <taxon>Lingulida</taxon>
        <taxon>Linguloidea</taxon>
        <taxon>Lingulidae</taxon>
        <taxon>Lingula</taxon>
    </lineage>
</organism>
<dbReference type="Pfam" id="PF00612">
    <property type="entry name" value="IQ"/>
    <property type="match status" value="1"/>
</dbReference>
<dbReference type="STRING" id="7574.A0A1S3H1Y5"/>
<dbReference type="KEGG" id="lak:106151309"/>
<protein>
    <submittedName>
        <fullName evidence="3">IQ domain-containing protein K</fullName>
    </submittedName>
</protein>
<dbReference type="InParanoid" id="A0A1S3H1Y5"/>